<comment type="similarity">
    <text evidence="1">Belongs to the D-alanine--D-alanine ligase family.</text>
</comment>
<evidence type="ECO:0000313" key="6">
    <source>
        <dbReference type="EMBL" id="UOM50631.1"/>
    </source>
</evidence>
<organism evidence="6 7">
    <name type="scientific">Sphaerochaeta associata</name>
    <dbReference type="NCBI Taxonomy" id="1129264"/>
    <lineage>
        <taxon>Bacteria</taxon>
        <taxon>Pseudomonadati</taxon>
        <taxon>Spirochaetota</taxon>
        <taxon>Spirochaetia</taxon>
        <taxon>Spirochaetales</taxon>
        <taxon>Sphaerochaetaceae</taxon>
        <taxon>Sphaerochaeta</taxon>
    </lineage>
</organism>
<evidence type="ECO:0000313" key="7">
    <source>
        <dbReference type="Proteomes" id="UP000829708"/>
    </source>
</evidence>
<evidence type="ECO:0000259" key="5">
    <source>
        <dbReference type="PROSITE" id="PS50975"/>
    </source>
</evidence>
<dbReference type="SUPFAM" id="SSF52440">
    <property type="entry name" value="PreATP-grasp domain"/>
    <property type="match status" value="1"/>
</dbReference>
<dbReference type="RefSeq" id="WP_244772018.1">
    <property type="nucleotide sequence ID" value="NZ_CP094929.1"/>
</dbReference>
<dbReference type="InterPro" id="IPR011761">
    <property type="entry name" value="ATP-grasp"/>
</dbReference>
<evidence type="ECO:0000256" key="2">
    <source>
        <dbReference type="ARBA" id="ARBA00022598"/>
    </source>
</evidence>
<proteinExistence type="inferred from homology"/>
<dbReference type="InterPro" id="IPR011095">
    <property type="entry name" value="Dala_Dala_lig_C"/>
</dbReference>
<evidence type="ECO:0000256" key="1">
    <source>
        <dbReference type="ARBA" id="ARBA00010871"/>
    </source>
</evidence>
<dbReference type="PANTHER" id="PTHR23132:SF23">
    <property type="entry name" value="D-ALANINE--D-ALANINE LIGASE B"/>
    <property type="match status" value="1"/>
</dbReference>
<dbReference type="Pfam" id="PF07478">
    <property type="entry name" value="Dala_Dala_lig_C"/>
    <property type="match status" value="1"/>
</dbReference>
<sequence length="325" mass="35410">MLIGMTYDLKDDYLKEGYEPESVAECDSLVTIDAIDAALQKLGHQTVRIGNVKALVARLAEGRRWDLVFNIAEGLFGLLRESQIPALLDAYQIPYVFSEGFVLAICLHKGFTKDVVRKAGVATADFCTLSHPEDYKKVDLPYPLFLKPVAGGTGIGITASSKVTNPGQLKSVSQAMLAAYEQPVLVETYLSGREFTVGITGTGDDAVSTGVMEIIIDHQSDGGIYSYKTKQEYVTTTRYEKPEAAAWKACEAVALAAWQALGCRDGGRVDVKMDEKGVVHFLEVNPLAGLHPIDSDLPILSRMHGLSYDELIARIVHSAQKRLGL</sequence>
<name>A0ABY4DFE4_9SPIR</name>
<dbReference type="EMBL" id="CP094929">
    <property type="protein sequence ID" value="UOM50631.1"/>
    <property type="molecule type" value="Genomic_DNA"/>
</dbReference>
<dbReference type="PROSITE" id="PS50975">
    <property type="entry name" value="ATP_GRASP"/>
    <property type="match status" value="1"/>
</dbReference>
<dbReference type="InterPro" id="IPR016185">
    <property type="entry name" value="PreATP-grasp_dom_sf"/>
</dbReference>
<keyword evidence="4" id="KW-0547">Nucleotide-binding</keyword>
<keyword evidence="7" id="KW-1185">Reference proteome</keyword>
<dbReference type="Gene3D" id="3.30.470.20">
    <property type="entry name" value="ATP-grasp fold, B domain"/>
    <property type="match status" value="1"/>
</dbReference>
<keyword evidence="3" id="KW-0961">Cell wall biogenesis/degradation</keyword>
<protein>
    <submittedName>
        <fullName evidence="6">ATP-grasp domain-containing protein</fullName>
    </submittedName>
</protein>
<dbReference type="Proteomes" id="UP000829708">
    <property type="component" value="Chromosome"/>
</dbReference>
<accession>A0ABY4DFE4</accession>
<reference evidence="7" key="1">
    <citation type="journal article" date="2024" name="J Bioinform Genom">
        <title>Complete genome sequence of the type strain bacterium Sphaerochaeta associata GLS2t (VKM B-2742)t.</title>
        <authorList>
            <person name="Troshina O.Y."/>
            <person name="Tepeeva A.N."/>
            <person name="Arzamasceva V.O."/>
            <person name="Whitman W.B."/>
            <person name="Varghese N."/>
            <person name="Shapiro N."/>
            <person name="Woyke T."/>
            <person name="Kripides N.C."/>
            <person name="Vasilenko O.V."/>
        </authorList>
    </citation>
    <scope>NUCLEOTIDE SEQUENCE [LARGE SCALE GENOMIC DNA]</scope>
    <source>
        <strain evidence="7">GLS2T</strain>
    </source>
</reference>
<dbReference type="SUPFAM" id="SSF56059">
    <property type="entry name" value="Glutathione synthetase ATP-binding domain-like"/>
    <property type="match status" value="1"/>
</dbReference>
<gene>
    <name evidence="6" type="ORF">MUG09_13790</name>
</gene>
<keyword evidence="4" id="KW-0067">ATP-binding</keyword>
<dbReference type="Gene3D" id="3.30.1490.20">
    <property type="entry name" value="ATP-grasp fold, A domain"/>
    <property type="match status" value="1"/>
</dbReference>
<evidence type="ECO:0000256" key="3">
    <source>
        <dbReference type="ARBA" id="ARBA00023316"/>
    </source>
</evidence>
<dbReference type="InterPro" id="IPR013815">
    <property type="entry name" value="ATP_grasp_subdomain_1"/>
</dbReference>
<evidence type="ECO:0000256" key="4">
    <source>
        <dbReference type="PROSITE-ProRule" id="PRU00409"/>
    </source>
</evidence>
<feature type="domain" description="ATP-grasp" evidence="5">
    <location>
        <begin position="113"/>
        <end position="317"/>
    </location>
</feature>
<dbReference type="PANTHER" id="PTHR23132">
    <property type="entry name" value="D-ALANINE--D-ALANINE LIGASE"/>
    <property type="match status" value="1"/>
</dbReference>
<dbReference type="Gene3D" id="3.40.50.20">
    <property type="match status" value="1"/>
</dbReference>
<keyword evidence="2" id="KW-0436">Ligase</keyword>